<dbReference type="RefSeq" id="XP_062782815.1">
    <property type="nucleotide sequence ID" value="XM_062926764.1"/>
</dbReference>
<evidence type="ECO:0000313" key="1">
    <source>
        <dbReference type="EMBL" id="WQF85594.1"/>
    </source>
</evidence>
<protein>
    <submittedName>
        <fullName evidence="1">Uncharacterized protein</fullName>
    </submittedName>
</protein>
<dbReference type="EMBL" id="CP137311">
    <property type="protein sequence ID" value="WQF85594.1"/>
    <property type="molecule type" value="Genomic_DNA"/>
</dbReference>
<evidence type="ECO:0000313" key="2">
    <source>
        <dbReference type="Proteomes" id="UP001322277"/>
    </source>
</evidence>
<accession>A0AAX4IQW0</accession>
<proteinExistence type="predicted"/>
<organism evidence="1 2">
    <name type="scientific">Colletotrichum destructivum</name>
    <dbReference type="NCBI Taxonomy" id="34406"/>
    <lineage>
        <taxon>Eukaryota</taxon>
        <taxon>Fungi</taxon>
        <taxon>Dikarya</taxon>
        <taxon>Ascomycota</taxon>
        <taxon>Pezizomycotina</taxon>
        <taxon>Sordariomycetes</taxon>
        <taxon>Hypocreomycetidae</taxon>
        <taxon>Glomerellales</taxon>
        <taxon>Glomerellaceae</taxon>
        <taxon>Colletotrichum</taxon>
        <taxon>Colletotrichum destructivum species complex</taxon>
    </lineage>
</organism>
<gene>
    <name evidence="1" type="ORF">CDEST_10608</name>
</gene>
<name>A0AAX4IQW0_9PEZI</name>
<dbReference type="KEGG" id="cdet:87947108"/>
<dbReference type="Proteomes" id="UP001322277">
    <property type="component" value="Chromosome 7"/>
</dbReference>
<reference evidence="2" key="1">
    <citation type="journal article" date="2023" name="bioRxiv">
        <title>Complete genome of the Medicago anthracnose fungus, Colletotrichum destructivum, reveals a mini-chromosome-like region within a core chromosome.</title>
        <authorList>
            <person name="Lapalu N."/>
            <person name="Simon A."/>
            <person name="Lu A."/>
            <person name="Plaumann P.-L."/>
            <person name="Amselem J."/>
            <person name="Pigne S."/>
            <person name="Auger A."/>
            <person name="Koch C."/>
            <person name="Dallery J.-F."/>
            <person name="O'Connell R.J."/>
        </authorList>
    </citation>
    <scope>NUCLEOTIDE SEQUENCE [LARGE SCALE GENOMIC DNA]</scope>
    <source>
        <strain evidence="2">CBS 520.97</strain>
    </source>
</reference>
<dbReference type="AlphaFoldDB" id="A0AAX4IQW0"/>
<dbReference type="GeneID" id="87947108"/>
<sequence length="77" mass="8735">MLRMDNRHFRSQVSALLKHCRRRLSFSTCDPLGQRTCSISSKRCVHSLHTYYVLCSSPHSEVRGAGEGGVIKKNTRS</sequence>
<keyword evidence="2" id="KW-1185">Reference proteome</keyword>